<dbReference type="InterPro" id="IPR016763">
    <property type="entry name" value="VAP"/>
</dbReference>
<comment type="similarity">
    <text evidence="2">Belongs to the VAMP-associated protein (VAP) (TC 9.B.17) family.</text>
</comment>
<evidence type="ECO:0000256" key="2">
    <source>
        <dbReference type="ARBA" id="ARBA00008932"/>
    </source>
</evidence>
<dbReference type="OrthoDB" id="264603at2759"/>
<keyword evidence="5" id="KW-0472">Membrane</keyword>
<dbReference type="GO" id="GO:0061817">
    <property type="term" value="P:endoplasmic reticulum-plasma membrane tethering"/>
    <property type="evidence" value="ECO:0007669"/>
    <property type="project" value="TreeGrafter"/>
</dbReference>
<dbReference type="InterPro" id="IPR000535">
    <property type="entry name" value="MSP_dom"/>
</dbReference>
<dbReference type="Gene3D" id="2.60.40.10">
    <property type="entry name" value="Immunoglobulins"/>
    <property type="match status" value="1"/>
</dbReference>
<keyword evidence="4" id="KW-1133">Transmembrane helix</keyword>
<comment type="subcellular location">
    <subcellularLocation>
        <location evidence="1">Membrane</location>
        <topology evidence="1">Single-pass type IV membrane protein</topology>
    </subcellularLocation>
</comment>
<dbReference type="GO" id="GO:0005789">
    <property type="term" value="C:endoplasmic reticulum membrane"/>
    <property type="evidence" value="ECO:0007669"/>
    <property type="project" value="InterPro"/>
</dbReference>
<evidence type="ECO:0000256" key="6">
    <source>
        <dbReference type="SAM" id="MobiDB-lite"/>
    </source>
</evidence>
<dbReference type="Pfam" id="PF00635">
    <property type="entry name" value="Motile_Sperm"/>
    <property type="match status" value="1"/>
</dbReference>
<dbReference type="GO" id="GO:0005886">
    <property type="term" value="C:plasma membrane"/>
    <property type="evidence" value="ECO:0007669"/>
    <property type="project" value="TreeGrafter"/>
</dbReference>
<evidence type="ECO:0000313" key="9">
    <source>
        <dbReference type="Proteomes" id="UP000250043"/>
    </source>
</evidence>
<evidence type="ECO:0000259" key="7">
    <source>
        <dbReference type="PROSITE" id="PS50202"/>
    </source>
</evidence>
<sequence>MSIVAPSVIRISRPVTQRFRQPLGMTNPNDYAVAFKILTNNPQVCSVKPAVGLLDPGQTVEIRALSTEPPEDFECRDNLKILSMAIVSEKMSTTELRCLRWNDSSNQVHEHKVAMSFVSDEERTALAKSNDLESDQKGHSKMVQLDTRDDCMKTEYTKSPERLINAPPPYDYAEERGASGSRWDATGHPYRTPVFSFDSFESDRTSTVEELMLSSLSSSAYNSIISDMTATSYLAPSTTYRI</sequence>
<feature type="region of interest" description="Disordered" evidence="6">
    <location>
        <begin position="162"/>
        <end position="185"/>
    </location>
</feature>
<protein>
    <recommendedName>
        <fullName evidence="7">MSP domain-containing protein</fullName>
    </recommendedName>
</protein>
<keyword evidence="9" id="KW-1185">Reference proteome</keyword>
<dbReference type="GO" id="GO:0090158">
    <property type="term" value="P:endoplasmic reticulum membrane organization"/>
    <property type="evidence" value="ECO:0007669"/>
    <property type="project" value="TreeGrafter"/>
</dbReference>
<dbReference type="PANTHER" id="PTHR10809">
    <property type="entry name" value="VESICLE-ASSOCIATED MEMBRANE PROTEIN-ASSOCIATED PROTEIN"/>
    <property type="match status" value="1"/>
</dbReference>
<dbReference type="PROSITE" id="PS50202">
    <property type="entry name" value="MSP"/>
    <property type="match status" value="1"/>
</dbReference>
<name>A0A8E2AM45_9APHY</name>
<dbReference type="GO" id="GO:0033149">
    <property type="term" value="F:FFAT motif binding"/>
    <property type="evidence" value="ECO:0007669"/>
    <property type="project" value="TreeGrafter"/>
</dbReference>
<keyword evidence="3" id="KW-0812">Transmembrane</keyword>
<dbReference type="InterPro" id="IPR013783">
    <property type="entry name" value="Ig-like_fold"/>
</dbReference>
<dbReference type="PANTHER" id="PTHR10809:SF6">
    <property type="entry name" value="AT11025P-RELATED"/>
    <property type="match status" value="1"/>
</dbReference>
<proteinExistence type="inferred from homology"/>
<reference evidence="8 9" key="1">
    <citation type="submission" date="2016-07" db="EMBL/GenBank/DDBJ databases">
        <title>Draft genome of the white-rot fungus Obba rivulosa 3A-2.</title>
        <authorList>
            <consortium name="DOE Joint Genome Institute"/>
            <person name="Miettinen O."/>
            <person name="Riley R."/>
            <person name="Acob R."/>
            <person name="Barry K."/>
            <person name="Cullen D."/>
            <person name="De Vries R."/>
            <person name="Hainaut M."/>
            <person name="Hatakka A."/>
            <person name="Henrissat B."/>
            <person name="Hilden K."/>
            <person name="Kuo R."/>
            <person name="Labutti K."/>
            <person name="Lipzen A."/>
            <person name="Makela M.R."/>
            <person name="Sandor L."/>
            <person name="Spatafora J.W."/>
            <person name="Grigoriev I.V."/>
            <person name="Hibbett D.S."/>
        </authorList>
    </citation>
    <scope>NUCLEOTIDE SEQUENCE [LARGE SCALE GENOMIC DNA]</scope>
    <source>
        <strain evidence="8 9">3A-2</strain>
    </source>
</reference>
<accession>A0A8E2AM45</accession>
<evidence type="ECO:0000256" key="4">
    <source>
        <dbReference type="ARBA" id="ARBA00022989"/>
    </source>
</evidence>
<feature type="domain" description="MSP" evidence="7">
    <location>
        <begin position="1"/>
        <end position="118"/>
    </location>
</feature>
<organism evidence="8 9">
    <name type="scientific">Obba rivulosa</name>
    <dbReference type="NCBI Taxonomy" id="1052685"/>
    <lineage>
        <taxon>Eukaryota</taxon>
        <taxon>Fungi</taxon>
        <taxon>Dikarya</taxon>
        <taxon>Basidiomycota</taxon>
        <taxon>Agaricomycotina</taxon>
        <taxon>Agaricomycetes</taxon>
        <taxon>Polyporales</taxon>
        <taxon>Gelatoporiaceae</taxon>
        <taxon>Obba</taxon>
    </lineage>
</organism>
<evidence type="ECO:0000256" key="1">
    <source>
        <dbReference type="ARBA" id="ARBA00004211"/>
    </source>
</evidence>
<evidence type="ECO:0000313" key="8">
    <source>
        <dbReference type="EMBL" id="OCH85849.1"/>
    </source>
</evidence>
<gene>
    <name evidence="8" type="ORF">OBBRIDRAFT_797752</name>
</gene>
<evidence type="ECO:0000256" key="5">
    <source>
        <dbReference type="ARBA" id="ARBA00023136"/>
    </source>
</evidence>
<dbReference type="EMBL" id="KV722559">
    <property type="protein sequence ID" value="OCH85849.1"/>
    <property type="molecule type" value="Genomic_DNA"/>
</dbReference>
<dbReference type="SUPFAM" id="SSF49354">
    <property type="entry name" value="PapD-like"/>
    <property type="match status" value="1"/>
</dbReference>
<dbReference type="InterPro" id="IPR008962">
    <property type="entry name" value="PapD-like_sf"/>
</dbReference>
<evidence type="ECO:0000256" key="3">
    <source>
        <dbReference type="ARBA" id="ARBA00022692"/>
    </source>
</evidence>
<dbReference type="Proteomes" id="UP000250043">
    <property type="component" value="Unassembled WGS sequence"/>
</dbReference>
<dbReference type="AlphaFoldDB" id="A0A8E2AM45"/>